<dbReference type="GeneID" id="64698174"/>
<comment type="caution">
    <text evidence="2">The sequence shown here is derived from an EMBL/GenBank/DDBJ whole genome shotgun (WGS) entry which is preliminary data.</text>
</comment>
<dbReference type="RefSeq" id="XP_041297338.1">
    <property type="nucleotide sequence ID" value="XM_041435915.1"/>
</dbReference>
<proteinExistence type="predicted"/>
<evidence type="ECO:0000256" key="1">
    <source>
        <dbReference type="SAM" id="SignalP"/>
    </source>
</evidence>
<keyword evidence="1" id="KW-0732">Signal</keyword>
<dbReference type="Proteomes" id="UP000823399">
    <property type="component" value="Unassembled WGS sequence"/>
</dbReference>
<dbReference type="AlphaFoldDB" id="A0A9P7JXX7"/>
<name>A0A9P7JXX7_9AGAM</name>
<dbReference type="EMBL" id="JABBWM010000007">
    <property type="protein sequence ID" value="KAG2115959.1"/>
    <property type="molecule type" value="Genomic_DNA"/>
</dbReference>
<feature type="signal peptide" evidence="1">
    <location>
        <begin position="1"/>
        <end position="16"/>
    </location>
</feature>
<gene>
    <name evidence="2" type="ORF">F5147DRAFT_675486</name>
</gene>
<organism evidence="2 3">
    <name type="scientific">Suillus discolor</name>
    <dbReference type="NCBI Taxonomy" id="1912936"/>
    <lineage>
        <taxon>Eukaryota</taxon>
        <taxon>Fungi</taxon>
        <taxon>Dikarya</taxon>
        <taxon>Basidiomycota</taxon>
        <taxon>Agaricomycotina</taxon>
        <taxon>Agaricomycetes</taxon>
        <taxon>Agaricomycetidae</taxon>
        <taxon>Boletales</taxon>
        <taxon>Suillineae</taxon>
        <taxon>Suillaceae</taxon>
        <taxon>Suillus</taxon>
    </lineage>
</organism>
<evidence type="ECO:0000313" key="3">
    <source>
        <dbReference type="Proteomes" id="UP000823399"/>
    </source>
</evidence>
<keyword evidence="3" id="KW-1185">Reference proteome</keyword>
<sequence length="89" mass="10228">MHCRLLLMFLSHRVKSAMLQRVLLAKIKTGYLMKTMFLHVLLRRILIHNNRLQCRSTLESMGTAGYAAASKLARIYLLVLYSSFSSLTL</sequence>
<feature type="chain" id="PRO_5040386351" description="Secreted protein" evidence="1">
    <location>
        <begin position="17"/>
        <end position="89"/>
    </location>
</feature>
<protein>
    <recommendedName>
        <fullName evidence="4">Secreted protein</fullName>
    </recommendedName>
</protein>
<reference evidence="2" key="1">
    <citation type="journal article" date="2020" name="New Phytol.">
        <title>Comparative genomics reveals dynamic genome evolution in host specialist ectomycorrhizal fungi.</title>
        <authorList>
            <person name="Lofgren L.A."/>
            <person name="Nguyen N.H."/>
            <person name="Vilgalys R."/>
            <person name="Ruytinx J."/>
            <person name="Liao H.L."/>
            <person name="Branco S."/>
            <person name="Kuo A."/>
            <person name="LaButti K."/>
            <person name="Lipzen A."/>
            <person name="Andreopoulos W."/>
            <person name="Pangilinan J."/>
            <person name="Riley R."/>
            <person name="Hundley H."/>
            <person name="Na H."/>
            <person name="Barry K."/>
            <person name="Grigoriev I.V."/>
            <person name="Stajich J.E."/>
            <person name="Kennedy P.G."/>
        </authorList>
    </citation>
    <scope>NUCLEOTIDE SEQUENCE</scope>
    <source>
        <strain evidence="2">FC423</strain>
    </source>
</reference>
<evidence type="ECO:0000313" key="2">
    <source>
        <dbReference type="EMBL" id="KAG2115959.1"/>
    </source>
</evidence>
<evidence type="ECO:0008006" key="4">
    <source>
        <dbReference type="Google" id="ProtNLM"/>
    </source>
</evidence>
<accession>A0A9P7JXX7</accession>